<gene>
    <name evidence="1" type="ORF">XELAEV_18032649mg</name>
</gene>
<dbReference type="PANTHER" id="PTHR33426:SF30">
    <property type="match status" value="1"/>
</dbReference>
<protein>
    <submittedName>
        <fullName evidence="1">Uncharacterized protein</fullName>
    </submittedName>
</protein>
<proteinExistence type="predicted"/>
<dbReference type="AlphaFoldDB" id="A0A974CJ90"/>
<evidence type="ECO:0000313" key="1">
    <source>
        <dbReference type="EMBL" id="OCT73686.1"/>
    </source>
</evidence>
<reference evidence="2" key="1">
    <citation type="journal article" date="2016" name="Nature">
        <title>Genome evolution in the allotetraploid frog Xenopus laevis.</title>
        <authorList>
            <person name="Session A.M."/>
            <person name="Uno Y."/>
            <person name="Kwon T."/>
            <person name="Chapman J.A."/>
            <person name="Toyoda A."/>
            <person name="Takahashi S."/>
            <person name="Fukui A."/>
            <person name="Hikosaka A."/>
            <person name="Suzuki A."/>
            <person name="Kondo M."/>
            <person name="van Heeringen S.J."/>
            <person name="Quigley I."/>
            <person name="Heinz S."/>
            <person name="Ogino H."/>
            <person name="Ochi H."/>
            <person name="Hellsten U."/>
            <person name="Lyons J.B."/>
            <person name="Simakov O."/>
            <person name="Putnam N."/>
            <person name="Stites J."/>
            <person name="Kuroki Y."/>
            <person name="Tanaka T."/>
            <person name="Michiue T."/>
            <person name="Watanabe M."/>
            <person name="Bogdanovic O."/>
            <person name="Lister R."/>
            <person name="Georgiou G."/>
            <person name="Paranjpe S.S."/>
            <person name="van Kruijsbergen I."/>
            <person name="Shu S."/>
            <person name="Carlson J."/>
            <person name="Kinoshita T."/>
            <person name="Ohta Y."/>
            <person name="Mawaribuchi S."/>
            <person name="Jenkins J."/>
            <person name="Grimwood J."/>
            <person name="Schmutz J."/>
            <person name="Mitros T."/>
            <person name="Mozaffari S.V."/>
            <person name="Suzuki Y."/>
            <person name="Haramoto Y."/>
            <person name="Yamamoto T.S."/>
            <person name="Takagi C."/>
            <person name="Heald R."/>
            <person name="Miller K."/>
            <person name="Haudenschild C."/>
            <person name="Kitzman J."/>
            <person name="Nakayama T."/>
            <person name="Izutsu Y."/>
            <person name="Robert J."/>
            <person name="Fortriede J."/>
            <person name="Burns K."/>
            <person name="Lotay V."/>
            <person name="Karimi K."/>
            <person name="Yasuoka Y."/>
            <person name="Dichmann D.S."/>
            <person name="Flajnik M.F."/>
            <person name="Houston D.W."/>
            <person name="Shendure J."/>
            <person name="DuPasquier L."/>
            <person name="Vize P.D."/>
            <person name="Zorn A.M."/>
            <person name="Ito M."/>
            <person name="Marcotte E.M."/>
            <person name="Wallingford J.B."/>
            <person name="Ito Y."/>
            <person name="Asashima M."/>
            <person name="Ueno N."/>
            <person name="Matsuda Y."/>
            <person name="Veenstra G.J."/>
            <person name="Fujiyama A."/>
            <person name="Harland R.M."/>
            <person name="Taira M."/>
            <person name="Rokhsar D.S."/>
        </authorList>
    </citation>
    <scope>NUCLEOTIDE SEQUENCE [LARGE SCALE GENOMIC DNA]</scope>
    <source>
        <strain evidence="2">J</strain>
    </source>
</reference>
<dbReference type="PANTHER" id="PTHR33426">
    <property type="entry name" value="C2H2-TYPE DOMAIN-CONTAINING PROTEIN"/>
    <property type="match status" value="1"/>
</dbReference>
<name>A0A974CJ90_XENLA</name>
<dbReference type="Proteomes" id="UP000694892">
    <property type="component" value="Chromosome 6S"/>
</dbReference>
<dbReference type="EMBL" id="CM004477">
    <property type="protein sequence ID" value="OCT73686.1"/>
    <property type="molecule type" value="Genomic_DNA"/>
</dbReference>
<accession>A0A974CJ90</accession>
<evidence type="ECO:0000313" key="2">
    <source>
        <dbReference type="Proteomes" id="UP000694892"/>
    </source>
</evidence>
<sequence length="115" mass="12955">MKSQPSAVLETLPAVSTDIRFLSRAKPRMLVFHTLSANEWFHSCLSIKVGSECIFFAKAFPTLSTDKWFLSCVTQKMILENISGPEASSTLIADKWFLSSMNKWFPPSMKPFVSC</sequence>
<organism evidence="1 2">
    <name type="scientific">Xenopus laevis</name>
    <name type="common">African clawed frog</name>
    <dbReference type="NCBI Taxonomy" id="8355"/>
    <lineage>
        <taxon>Eukaryota</taxon>
        <taxon>Metazoa</taxon>
        <taxon>Chordata</taxon>
        <taxon>Craniata</taxon>
        <taxon>Vertebrata</taxon>
        <taxon>Euteleostomi</taxon>
        <taxon>Amphibia</taxon>
        <taxon>Batrachia</taxon>
        <taxon>Anura</taxon>
        <taxon>Pipoidea</taxon>
        <taxon>Pipidae</taxon>
        <taxon>Xenopodinae</taxon>
        <taxon>Xenopus</taxon>
        <taxon>Xenopus</taxon>
    </lineage>
</organism>